<evidence type="ECO:0000256" key="8">
    <source>
        <dbReference type="ARBA" id="ARBA00022801"/>
    </source>
</evidence>
<evidence type="ECO:0000256" key="1">
    <source>
        <dbReference type="ARBA" id="ARBA00004498"/>
    </source>
</evidence>
<keyword evidence="14" id="KW-0106">Calcium</keyword>
<dbReference type="Pfam" id="PF19030">
    <property type="entry name" value="TSP1_ADAMTS"/>
    <property type="match status" value="7"/>
</dbReference>
<feature type="disulfide bond" evidence="15">
    <location>
        <begin position="357"/>
        <end position="383"/>
    </location>
</feature>
<evidence type="ECO:0000256" key="13">
    <source>
        <dbReference type="PIRSR" id="PIRSR613273-1"/>
    </source>
</evidence>
<dbReference type="PROSITE" id="PS50215">
    <property type="entry name" value="ADAM_MEPRO"/>
    <property type="match status" value="1"/>
</dbReference>
<accession>A0A210PLY5</accession>
<dbReference type="InterPro" id="IPR010294">
    <property type="entry name" value="ADAMTS_spacer1"/>
</dbReference>
<keyword evidence="10" id="KW-0482">Metalloprotease</keyword>
<comment type="cofactor">
    <cofactor evidence="14">
        <name>Zn(2+)</name>
        <dbReference type="ChEBI" id="CHEBI:29105"/>
    </cofactor>
    <text evidence="14">Binds 1 zinc ion per subunit.</text>
</comment>
<keyword evidence="12" id="KW-0325">Glycoprotein</keyword>
<keyword evidence="2" id="KW-0964">Secreted</keyword>
<dbReference type="STRING" id="6573.A0A210PLY5"/>
<name>A0A210PLY5_MIZYE</name>
<evidence type="ECO:0000259" key="18">
    <source>
        <dbReference type="PROSITE" id="PS50215"/>
    </source>
</evidence>
<keyword evidence="5 14" id="KW-0479">Metal-binding</keyword>
<dbReference type="PROSITE" id="PS50092">
    <property type="entry name" value="TSP1"/>
    <property type="match status" value="4"/>
</dbReference>
<feature type="disulfide bond" evidence="15">
    <location>
        <begin position="425"/>
        <end position="449"/>
    </location>
</feature>
<evidence type="ECO:0000256" key="11">
    <source>
        <dbReference type="ARBA" id="ARBA00023157"/>
    </source>
</evidence>
<keyword evidence="11 15" id="KW-1015">Disulfide bond</keyword>
<feature type="disulfide bond" evidence="15">
    <location>
        <begin position="276"/>
        <end position="324"/>
    </location>
</feature>
<dbReference type="SUPFAM" id="SSF55486">
    <property type="entry name" value="Metalloproteases ('zincins'), catalytic domain"/>
    <property type="match status" value="1"/>
</dbReference>
<dbReference type="PANTHER" id="PTHR13723:SF304">
    <property type="entry name" value="A DISINTEGRIN AND METALLOPROTEINASE WITH THROMBOSPONDIN MOTIFS 2-LIKE PROTEIN"/>
    <property type="match status" value="1"/>
</dbReference>
<feature type="binding site" evidence="14 16">
    <location>
        <position position="344"/>
    </location>
    <ligand>
        <name>Zn(2+)</name>
        <dbReference type="ChEBI" id="CHEBI:29105"/>
        <note>catalytic</note>
    </ligand>
</feature>
<evidence type="ECO:0000256" key="6">
    <source>
        <dbReference type="ARBA" id="ARBA00022729"/>
    </source>
</evidence>
<dbReference type="InterPro" id="IPR001590">
    <property type="entry name" value="Peptidase_M12B"/>
</dbReference>
<evidence type="ECO:0000256" key="16">
    <source>
        <dbReference type="PROSITE-ProRule" id="PRU00276"/>
    </source>
</evidence>
<feature type="active site" evidence="13 16">
    <location>
        <position position="341"/>
    </location>
</feature>
<evidence type="ECO:0000256" key="10">
    <source>
        <dbReference type="ARBA" id="ARBA00023049"/>
    </source>
</evidence>
<dbReference type="InterPro" id="IPR050439">
    <property type="entry name" value="ADAMTS_ADAMTS-like"/>
</dbReference>
<feature type="binding site" evidence="14 16">
    <location>
        <position position="340"/>
    </location>
    <ligand>
        <name>Zn(2+)</name>
        <dbReference type="ChEBI" id="CHEBI:29105"/>
        <note>catalytic</note>
    </ligand>
</feature>
<dbReference type="Gene3D" id="2.20.100.10">
    <property type="entry name" value="Thrombospondin type-1 (TSP1) repeat"/>
    <property type="match status" value="7"/>
</dbReference>
<comment type="caution">
    <text evidence="20">The sequence shown here is derived from an EMBL/GenBank/DDBJ whole genome shotgun (WGS) entry which is preliminary data.</text>
</comment>
<dbReference type="PROSITE" id="PS50900">
    <property type="entry name" value="PLAC"/>
    <property type="match status" value="1"/>
</dbReference>
<feature type="disulfide bond" evidence="15">
    <location>
        <begin position="436"/>
        <end position="458"/>
    </location>
</feature>
<feature type="chain" id="PRO_5012306986" evidence="17">
    <location>
        <begin position="35"/>
        <end position="1322"/>
    </location>
</feature>
<dbReference type="Pfam" id="PF01421">
    <property type="entry name" value="Reprolysin"/>
    <property type="match status" value="1"/>
</dbReference>
<dbReference type="InterPro" id="IPR024079">
    <property type="entry name" value="MetalloPept_cat_dom_sf"/>
</dbReference>
<dbReference type="GO" id="GO:0046872">
    <property type="term" value="F:metal ion binding"/>
    <property type="evidence" value="ECO:0007669"/>
    <property type="project" value="UniProtKB-KW"/>
</dbReference>
<dbReference type="PANTHER" id="PTHR13723">
    <property type="entry name" value="ADAMTS A DISINTEGRIN AND METALLOPROTEASE WITH THROMBOSPONDIN MOTIFS PROTEASE"/>
    <property type="match status" value="1"/>
</dbReference>
<keyword evidence="6 17" id="KW-0732">Signal</keyword>
<dbReference type="SUPFAM" id="SSF82895">
    <property type="entry name" value="TSP-1 type 1 repeat"/>
    <property type="match status" value="7"/>
</dbReference>
<dbReference type="Gene3D" id="3.40.390.10">
    <property type="entry name" value="Collagenase (Catalytic Domain)"/>
    <property type="match status" value="1"/>
</dbReference>
<evidence type="ECO:0000256" key="17">
    <source>
        <dbReference type="SAM" id="SignalP"/>
    </source>
</evidence>
<dbReference type="GO" id="GO:0007229">
    <property type="term" value="P:integrin-mediated signaling pathway"/>
    <property type="evidence" value="ECO:0007669"/>
    <property type="project" value="UniProtKB-KW"/>
</dbReference>
<dbReference type="GO" id="GO:0031012">
    <property type="term" value="C:extracellular matrix"/>
    <property type="evidence" value="ECO:0007669"/>
    <property type="project" value="TreeGrafter"/>
</dbReference>
<feature type="binding site" evidence="14">
    <location>
        <position position="202"/>
    </location>
    <ligand>
        <name>Ca(2+)</name>
        <dbReference type="ChEBI" id="CHEBI:29108"/>
        <label>2</label>
    </ligand>
</feature>
<keyword evidence="4" id="KW-0645">Protease</keyword>
<feature type="disulfide bond" evidence="15">
    <location>
        <begin position="504"/>
        <end position="541"/>
    </location>
</feature>
<feature type="binding site" evidence="14">
    <location>
        <position position="296"/>
    </location>
    <ligand>
        <name>Ca(2+)</name>
        <dbReference type="ChEBI" id="CHEBI:29108"/>
        <label>1</label>
    </ligand>
</feature>
<feature type="domain" description="Peptidase M12B" evidence="18">
    <location>
        <begin position="199"/>
        <end position="402"/>
    </location>
</feature>
<sequence length="1322" mass="147388">MISRTKQTISFSTNGVQVMRLVIALCLSLQVVTTAIIDNSGTMSGSLCTDEKTEHAEPYLSDSKGEFLSSLQHPAIFSDNLFITLPRTQHLTILELSRRVIYPGSGTLMWTEGNETYSEELSENCLYQGSVRGHLDSSVAVSLCDGLNGYIMTDEEEIMVEKLADGSFHKLVVCKRENDGKRKYEKASRRRRAAPGGRKYMEVLVVADSGTVKLVSNEGVKTYVLTIMNIVNKVYQHDSLTSDIEIITTKIIKMDKNVEKKVVRASDARRTVDNFCRWTTIQSYNNRYYGGGISYDVAVLLTRTVMGPAGYAPITGMCNPSRSCAVVKDEGFTSAFIIAHEVAHVIGLYHDGHGNTCHGAEYATAIMAPMVQANLQHHWWSTCSNDRMNQMIPSLTCLNNNPLTRENAKHVTDPIGDLWSFDQQCQYEFGGRHTACRTFYGDLCAQLWCSDQNGHRLCKTKRGRALEGTSCGADRSCKKGTCTYHGRKDPVNGAWGEWANWGSCSNDCGVGLKLRNRNCDKPTPKFGGRMCTGEDEQLVTCKSEACGSYTDIRGLQCTVLDSLPVRSSRNVWLPYQVDKEDLLCSLTCISNTTGEVATFKDIPMDNGTPCKYDPPYGICMDGKCVAVGCDGVINSTVSEDACGVCGGNGSECKTVKGHFRRKLAYAGRNDVYEQVLVLPKGSRGINVTESKRSAHFLALKDPYYGSYRLNGFGKPGTSKKFVANGAWFIYKNNWNMETLETMGPLRSELKLMVHPQNANEEANYDYSYTVTKDDFTYEKNIVEWKYEGWTDCSVTCGTGVQSLVYGCYILENGTKVDNEMCKYLEDKENEPIKCERLQCSAFTYYWTMSVEWSDCSATCGNEGTQTQMYMCEMRTTDGTGEEVNISMCDGLPHPNYTRECNRVPCVPDIYEWILYNWSDCSATCGNDGVQVATVECIRLTPDNSTEVVEVGLCINETEPNNTIACPPQESCIEYTYQWVLSDWSGCSASCGEGVERVWYVCERQSDGSFESVSGKFCVNLPSPNSTRPCAVQPCYQYQWTANQWSECSATCGDDGVLEAMIVCEQVSPDNESVTITVNSQFCNNIPRPKSTKICNRIPCVSLQWVVNSTECSDSCGEHGVLDTVYACQKVNGNDTFIEYVDDEVCYGKERPEVDTACNRFPCPVQTYMWKIFDWAQCTHSCGFEGIRIPILNCQTSDAEEVDPVLCGPVTSPPASLECNRLPCLMEWQSSEWSQCSVSCGRGTRTRNVFCTNPQPETDDISNCSGDRPGTEESCNSRPCSRGRRCVQDRIRVCRRRASRAKCSYAGYRKMCCKTCQRYIRLG</sequence>
<dbReference type="SMART" id="SM00209">
    <property type="entry name" value="TSP1"/>
    <property type="match status" value="8"/>
</dbReference>
<evidence type="ECO:0000256" key="9">
    <source>
        <dbReference type="ARBA" id="ARBA00022833"/>
    </source>
</evidence>
<comment type="subcellular location">
    <subcellularLocation>
        <location evidence="1">Secreted</location>
        <location evidence="1">Extracellular space</location>
        <location evidence="1">Extracellular matrix</location>
    </subcellularLocation>
</comment>
<dbReference type="InterPro" id="IPR045371">
    <property type="entry name" value="ADAMTS_CR_3"/>
</dbReference>
<dbReference type="InterPro" id="IPR041645">
    <property type="entry name" value="ADAMTS_CR_2"/>
</dbReference>
<feature type="binding site" evidence="14">
    <location>
        <position position="202"/>
    </location>
    <ligand>
        <name>Ca(2+)</name>
        <dbReference type="ChEBI" id="CHEBI:29108"/>
        <label>1</label>
    </ligand>
</feature>
<dbReference type="FunFam" id="2.20.100.10:FF:000002">
    <property type="entry name" value="Unc-5 netrin receptor C"/>
    <property type="match status" value="1"/>
</dbReference>
<comment type="caution">
    <text evidence="16">Lacks conserved residue(s) required for the propagation of feature annotation.</text>
</comment>
<dbReference type="Gene3D" id="3.40.1620.60">
    <property type="match status" value="1"/>
</dbReference>
<feature type="disulfide bond" evidence="15">
    <location>
        <begin position="519"/>
        <end position="531"/>
    </location>
</feature>
<dbReference type="Pfam" id="PF05986">
    <property type="entry name" value="ADAMTS_spacer1"/>
    <property type="match status" value="1"/>
</dbReference>
<keyword evidence="21" id="KW-1185">Reference proteome</keyword>
<evidence type="ECO:0000256" key="14">
    <source>
        <dbReference type="PIRSR" id="PIRSR613273-2"/>
    </source>
</evidence>
<organism evidence="20 21">
    <name type="scientific">Mizuhopecten yessoensis</name>
    <name type="common">Japanese scallop</name>
    <name type="synonym">Patinopecten yessoensis</name>
    <dbReference type="NCBI Taxonomy" id="6573"/>
    <lineage>
        <taxon>Eukaryota</taxon>
        <taxon>Metazoa</taxon>
        <taxon>Spiralia</taxon>
        <taxon>Lophotrochozoa</taxon>
        <taxon>Mollusca</taxon>
        <taxon>Bivalvia</taxon>
        <taxon>Autobranchia</taxon>
        <taxon>Pteriomorphia</taxon>
        <taxon>Pectinida</taxon>
        <taxon>Pectinoidea</taxon>
        <taxon>Pectinidae</taxon>
        <taxon>Mizuhopecten</taxon>
    </lineage>
</organism>
<feature type="disulfide bond" evidence="15">
    <location>
        <begin position="318"/>
        <end position="397"/>
    </location>
</feature>
<keyword evidence="8" id="KW-0378">Hydrolase</keyword>
<feature type="signal peptide" evidence="17">
    <location>
        <begin position="1"/>
        <end position="34"/>
    </location>
</feature>
<dbReference type="Pfam" id="PF19236">
    <property type="entry name" value="ADAMTS_CR_3"/>
    <property type="match status" value="1"/>
</dbReference>
<dbReference type="InterPro" id="IPR036383">
    <property type="entry name" value="TSP1_rpt_sf"/>
</dbReference>
<feature type="binding site" evidence="14">
    <location>
        <position position="397"/>
    </location>
    <ligand>
        <name>Ca(2+)</name>
        <dbReference type="ChEBI" id="CHEBI:29108"/>
        <label>1</label>
    </ligand>
</feature>
<evidence type="ECO:0000256" key="7">
    <source>
        <dbReference type="ARBA" id="ARBA00022737"/>
    </source>
</evidence>
<evidence type="ECO:0000256" key="4">
    <source>
        <dbReference type="ARBA" id="ARBA00022670"/>
    </source>
</evidence>
<dbReference type="EMBL" id="NEDP02005588">
    <property type="protein sequence ID" value="OWF37495.1"/>
    <property type="molecule type" value="Genomic_DNA"/>
</dbReference>
<feature type="disulfide bond" evidence="15">
    <location>
        <begin position="444"/>
        <end position="477"/>
    </location>
</feature>
<dbReference type="PRINTS" id="PR01857">
    <property type="entry name" value="ADAMTSFAMILY"/>
</dbReference>
<evidence type="ECO:0000259" key="19">
    <source>
        <dbReference type="PROSITE" id="PS50900"/>
    </source>
</evidence>
<feature type="disulfide bond" evidence="15">
    <location>
        <begin position="471"/>
        <end position="482"/>
    </location>
</feature>
<feature type="domain" description="PLAC" evidence="19">
    <location>
        <begin position="1281"/>
        <end position="1319"/>
    </location>
</feature>
<keyword evidence="20" id="KW-0401">Integrin</keyword>
<protein>
    <submittedName>
        <fullName evidence="20">A disintegrin and metalloproteinase with thrombospondin motifs 3</fullName>
    </submittedName>
</protein>
<evidence type="ECO:0000256" key="12">
    <source>
        <dbReference type="ARBA" id="ARBA00023180"/>
    </source>
</evidence>
<evidence type="ECO:0000256" key="3">
    <source>
        <dbReference type="ARBA" id="ARBA00022530"/>
    </source>
</evidence>
<dbReference type="Gene3D" id="2.60.120.830">
    <property type="match status" value="1"/>
</dbReference>
<feature type="disulfide bond" evidence="15">
    <location>
        <begin position="508"/>
        <end position="546"/>
    </location>
</feature>
<dbReference type="OrthoDB" id="5855429at2759"/>
<gene>
    <name evidence="20" type="ORF">KP79_PYT06072</name>
</gene>
<feature type="binding site" evidence="14 16">
    <location>
        <position position="350"/>
    </location>
    <ligand>
        <name>Zn(2+)</name>
        <dbReference type="ChEBI" id="CHEBI:29105"/>
        <note>catalytic</note>
    </ligand>
</feature>
<dbReference type="GO" id="GO:0006508">
    <property type="term" value="P:proteolysis"/>
    <property type="evidence" value="ECO:0007669"/>
    <property type="project" value="UniProtKB-KW"/>
</dbReference>
<evidence type="ECO:0000256" key="15">
    <source>
        <dbReference type="PIRSR" id="PIRSR613273-3"/>
    </source>
</evidence>
<evidence type="ECO:0000313" key="21">
    <source>
        <dbReference type="Proteomes" id="UP000242188"/>
    </source>
</evidence>
<dbReference type="GO" id="GO:0004222">
    <property type="term" value="F:metalloendopeptidase activity"/>
    <property type="evidence" value="ECO:0007669"/>
    <property type="project" value="InterPro"/>
</dbReference>
<proteinExistence type="predicted"/>
<evidence type="ECO:0000313" key="20">
    <source>
        <dbReference type="EMBL" id="OWF37495.1"/>
    </source>
</evidence>
<dbReference type="InterPro" id="IPR013273">
    <property type="entry name" value="ADAMTS/ADAMTS-like"/>
</dbReference>
<dbReference type="GO" id="GO:0030198">
    <property type="term" value="P:extracellular matrix organization"/>
    <property type="evidence" value="ECO:0007669"/>
    <property type="project" value="InterPro"/>
</dbReference>
<evidence type="ECO:0000256" key="2">
    <source>
        <dbReference type="ARBA" id="ARBA00022525"/>
    </source>
</evidence>
<evidence type="ECO:0000256" key="5">
    <source>
        <dbReference type="ARBA" id="ARBA00022723"/>
    </source>
</evidence>
<keyword evidence="9 14" id="KW-0862">Zinc</keyword>
<dbReference type="Pfam" id="PF17771">
    <property type="entry name" value="ADAMTS_CR_2"/>
    <property type="match status" value="1"/>
</dbReference>
<dbReference type="InterPro" id="IPR000884">
    <property type="entry name" value="TSP1_rpt"/>
</dbReference>
<reference evidence="20 21" key="1">
    <citation type="journal article" date="2017" name="Nat. Ecol. Evol.">
        <title>Scallop genome provides insights into evolution of bilaterian karyotype and development.</title>
        <authorList>
            <person name="Wang S."/>
            <person name="Zhang J."/>
            <person name="Jiao W."/>
            <person name="Li J."/>
            <person name="Xun X."/>
            <person name="Sun Y."/>
            <person name="Guo X."/>
            <person name="Huan P."/>
            <person name="Dong B."/>
            <person name="Zhang L."/>
            <person name="Hu X."/>
            <person name="Sun X."/>
            <person name="Wang J."/>
            <person name="Zhao C."/>
            <person name="Wang Y."/>
            <person name="Wang D."/>
            <person name="Huang X."/>
            <person name="Wang R."/>
            <person name="Lv J."/>
            <person name="Li Y."/>
            <person name="Zhang Z."/>
            <person name="Liu B."/>
            <person name="Lu W."/>
            <person name="Hui Y."/>
            <person name="Liang J."/>
            <person name="Zhou Z."/>
            <person name="Hou R."/>
            <person name="Li X."/>
            <person name="Liu Y."/>
            <person name="Li H."/>
            <person name="Ning X."/>
            <person name="Lin Y."/>
            <person name="Zhao L."/>
            <person name="Xing Q."/>
            <person name="Dou J."/>
            <person name="Li Y."/>
            <person name="Mao J."/>
            <person name="Guo H."/>
            <person name="Dou H."/>
            <person name="Li T."/>
            <person name="Mu C."/>
            <person name="Jiang W."/>
            <person name="Fu Q."/>
            <person name="Fu X."/>
            <person name="Miao Y."/>
            <person name="Liu J."/>
            <person name="Yu Q."/>
            <person name="Li R."/>
            <person name="Liao H."/>
            <person name="Li X."/>
            <person name="Kong Y."/>
            <person name="Jiang Z."/>
            <person name="Chourrout D."/>
            <person name="Li R."/>
            <person name="Bao Z."/>
        </authorList>
    </citation>
    <scope>NUCLEOTIDE SEQUENCE [LARGE SCALE GENOMIC DNA]</scope>
    <source>
        <strain evidence="20 21">PY_sf001</strain>
    </source>
</reference>
<dbReference type="InterPro" id="IPR010909">
    <property type="entry name" value="PLAC"/>
</dbReference>
<dbReference type="Proteomes" id="UP000242188">
    <property type="component" value="Unassembled WGS sequence"/>
</dbReference>
<dbReference type="Pfam" id="PF00090">
    <property type="entry name" value="TSP_1"/>
    <property type="match status" value="1"/>
</dbReference>
<keyword evidence="3" id="KW-0272">Extracellular matrix</keyword>
<keyword evidence="7" id="KW-0677">Repeat</keyword>